<feature type="domain" description="Bacterial transcriptional activator" evidence="6">
    <location>
        <begin position="100"/>
        <end position="246"/>
    </location>
</feature>
<evidence type="ECO:0000313" key="7">
    <source>
        <dbReference type="EMBL" id="MDT0352692.1"/>
    </source>
</evidence>
<accession>A0ABU2NGH3</accession>
<dbReference type="EMBL" id="JAVREJ010000020">
    <property type="protein sequence ID" value="MDT0352692.1"/>
    <property type="molecule type" value="Genomic_DNA"/>
</dbReference>
<evidence type="ECO:0000259" key="6">
    <source>
        <dbReference type="SMART" id="SM01043"/>
    </source>
</evidence>
<dbReference type="InterPro" id="IPR036388">
    <property type="entry name" value="WH-like_DNA-bd_sf"/>
</dbReference>
<feature type="domain" description="OmpR/PhoB-type" evidence="5">
    <location>
        <begin position="22"/>
        <end position="92"/>
    </location>
</feature>
<organism evidence="7 8">
    <name type="scientific">Pseudonocardia charpentierae</name>
    <dbReference type="NCBI Taxonomy" id="3075545"/>
    <lineage>
        <taxon>Bacteria</taxon>
        <taxon>Bacillati</taxon>
        <taxon>Actinomycetota</taxon>
        <taxon>Actinomycetes</taxon>
        <taxon>Pseudonocardiales</taxon>
        <taxon>Pseudonocardiaceae</taxon>
        <taxon>Pseudonocardia</taxon>
    </lineage>
</organism>
<keyword evidence="3" id="KW-0238">DNA-binding</keyword>
<name>A0ABU2NGH3_9PSEU</name>
<evidence type="ECO:0000313" key="8">
    <source>
        <dbReference type="Proteomes" id="UP001183202"/>
    </source>
</evidence>
<dbReference type="InterPro" id="IPR041664">
    <property type="entry name" value="AAA_16"/>
</dbReference>
<dbReference type="Pfam" id="PF13191">
    <property type="entry name" value="AAA_16"/>
    <property type="match status" value="1"/>
</dbReference>
<gene>
    <name evidence="7" type="ORF">RM445_24520</name>
</gene>
<proteinExistence type="inferred from homology"/>
<evidence type="ECO:0000259" key="5">
    <source>
        <dbReference type="SMART" id="SM00862"/>
    </source>
</evidence>
<dbReference type="PANTHER" id="PTHR35807:SF1">
    <property type="entry name" value="TRANSCRIPTIONAL REGULATOR REDD"/>
    <property type="match status" value="1"/>
</dbReference>
<comment type="caution">
    <text evidence="7">The sequence shown here is derived from an EMBL/GenBank/DDBJ whole genome shotgun (WGS) entry which is preliminary data.</text>
</comment>
<dbReference type="InterPro" id="IPR011990">
    <property type="entry name" value="TPR-like_helical_dom_sf"/>
</dbReference>
<dbReference type="Proteomes" id="UP001183202">
    <property type="component" value="Unassembled WGS sequence"/>
</dbReference>
<dbReference type="SUPFAM" id="SSF46894">
    <property type="entry name" value="C-terminal effector domain of the bipartite response regulators"/>
    <property type="match status" value="1"/>
</dbReference>
<sequence>MDGVTVWLAGAFAVTGGGAPDRAPVGSRKARMLLALLAVFRGRVVPTDRIVDVLWPGQRPRRPEREVATLVSRLRAALGAGVVLGTPAGYRLGDPPAVRVDLDEAALLLGECRARLARGEAAVAGMAGRGACAMLGDGPALADVPDTDWVVDLRVEHAAQLRAARHITAEALLRAGDITGAEETARAAIRVDRLDEPAHRLLMAAYQAGGEPTRALSVFERLRMTLLDELGVDPAPETRAVHQALLTGTSLSQAARAAASLTASATSIAPVLAGRTAEVGRLTATWVAAADGQPALLLVAGEGGIGKTRLAAELALTVEATGGRVLTARCYTGERSLFLQPLVDALDSTLAALPAARLRTLVGPRAPALTGLWPELADELGTAVEHGTPQIEVRRAFEAVTAVLRGLAVDRPTLLLLDDLHQASLATVELLHYLARHATPARLLVLATVRTGEGADALDILADVAQRLDLGPLPDEAVTLLAEEAGHGELATTILRRTRGHPLFVVETLRGLASGETGPPETLQAAVLARLRGISRDAEEVLRAGAVLGASVDPAVVAAMLGLPGHAVTRHCAEATGAGLLAVAERDYEFANDLVQEILYATTPAPVRCAHHRRAADLSTEQPEVVGRHAAAAGDAARAARAFLLAGEQALARFATADAEALLTRALEVAERTGSAELLCRALLARGHARDVRGAYRAAVGDFRAGLATAREAGDRRHEVRALRALGGHGPVALGASARDSAHHLQQGLRIALSLGDREAEADLLARLAILQSNRLRFTESVELGQRAVAAGRAARSDRALALGLDGLKTAHAYVGEVEPLMEVIDELEPLLRRLGDLRLLQWTVFESAIPAFAAARWDKAEHRMAEALEVSRRGGFVGEQAWFVAHMGWLARLQGRLDLALTHGRAAVVQARRVPRAWFGPTADALLAATMLDCDDAPGATALLRDALDAAGPEGAEAYRLRCLAPLAEATGEPAVLAEAERLLGGIETPPGSAFLLGADAYLCVARARLQSGDPSRARAVLAPLLAAARRLEWIPVLVAAGSVDACAAAALADGSAVADAEQVRALAERHGMAATLQERCNTRATPRPKVAPAPNG</sequence>
<dbReference type="InterPro" id="IPR016032">
    <property type="entry name" value="Sig_transdc_resp-reg_C-effctor"/>
</dbReference>
<evidence type="ECO:0000256" key="3">
    <source>
        <dbReference type="ARBA" id="ARBA00023125"/>
    </source>
</evidence>
<dbReference type="RefSeq" id="WP_311559198.1">
    <property type="nucleotide sequence ID" value="NZ_JAVREJ010000020.1"/>
</dbReference>
<dbReference type="InterPro" id="IPR005158">
    <property type="entry name" value="BTAD"/>
</dbReference>
<dbReference type="SMART" id="SM01043">
    <property type="entry name" value="BTAD"/>
    <property type="match status" value="1"/>
</dbReference>
<keyword evidence="4" id="KW-0804">Transcription</keyword>
<evidence type="ECO:0000256" key="1">
    <source>
        <dbReference type="ARBA" id="ARBA00005820"/>
    </source>
</evidence>
<dbReference type="Gene3D" id="1.10.10.10">
    <property type="entry name" value="Winged helix-like DNA-binding domain superfamily/Winged helix DNA-binding domain"/>
    <property type="match status" value="1"/>
</dbReference>
<dbReference type="InterPro" id="IPR001867">
    <property type="entry name" value="OmpR/PhoB-type_DNA-bd"/>
</dbReference>
<dbReference type="PANTHER" id="PTHR35807">
    <property type="entry name" value="TRANSCRIPTIONAL REGULATOR REDD-RELATED"/>
    <property type="match status" value="1"/>
</dbReference>
<comment type="similarity">
    <text evidence="1">Belongs to the AfsR/DnrI/RedD regulatory family.</text>
</comment>
<evidence type="ECO:0000256" key="4">
    <source>
        <dbReference type="ARBA" id="ARBA00023163"/>
    </source>
</evidence>
<evidence type="ECO:0000256" key="2">
    <source>
        <dbReference type="ARBA" id="ARBA00023015"/>
    </source>
</evidence>
<dbReference type="Pfam" id="PF03704">
    <property type="entry name" value="BTAD"/>
    <property type="match status" value="1"/>
</dbReference>
<dbReference type="SMART" id="SM00862">
    <property type="entry name" value="Trans_reg_C"/>
    <property type="match status" value="1"/>
</dbReference>
<dbReference type="Gene3D" id="1.25.40.10">
    <property type="entry name" value="Tetratricopeptide repeat domain"/>
    <property type="match status" value="2"/>
</dbReference>
<dbReference type="InterPro" id="IPR051677">
    <property type="entry name" value="AfsR-DnrI-RedD_regulator"/>
</dbReference>
<keyword evidence="8" id="KW-1185">Reference proteome</keyword>
<reference evidence="8" key="1">
    <citation type="submission" date="2023-07" db="EMBL/GenBank/DDBJ databases">
        <title>30 novel species of actinomycetes from the DSMZ collection.</title>
        <authorList>
            <person name="Nouioui I."/>
        </authorList>
    </citation>
    <scope>NUCLEOTIDE SEQUENCE [LARGE SCALE GENOMIC DNA]</scope>
    <source>
        <strain evidence="8">DSM 45834</strain>
    </source>
</reference>
<dbReference type="SUPFAM" id="SSF52540">
    <property type="entry name" value="P-loop containing nucleoside triphosphate hydrolases"/>
    <property type="match status" value="1"/>
</dbReference>
<keyword evidence="2" id="KW-0805">Transcription regulation</keyword>
<dbReference type="SUPFAM" id="SSF48452">
    <property type="entry name" value="TPR-like"/>
    <property type="match status" value="3"/>
</dbReference>
<protein>
    <submittedName>
        <fullName evidence="7">AAA family ATPase</fullName>
    </submittedName>
</protein>
<dbReference type="InterPro" id="IPR027417">
    <property type="entry name" value="P-loop_NTPase"/>
</dbReference>